<proteinExistence type="predicted"/>
<keyword evidence="2" id="KW-0378">Hydrolase</keyword>
<keyword evidence="3" id="KW-1185">Reference proteome</keyword>
<dbReference type="RefSeq" id="XP_022469223.1">
    <property type="nucleotide sequence ID" value="XM_022624252.1"/>
</dbReference>
<feature type="domain" description="Dienelactone hydrolase" evidence="1">
    <location>
        <begin position="69"/>
        <end position="269"/>
    </location>
</feature>
<organism evidence="2 3">
    <name type="scientific">Colletotrichum orchidophilum</name>
    <dbReference type="NCBI Taxonomy" id="1209926"/>
    <lineage>
        <taxon>Eukaryota</taxon>
        <taxon>Fungi</taxon>
        <taxon>Dikarya</taxon>
        <taxon>Ascomycota</taxon>
        <taxon>Pezizomycotina</taxon>
        <taxon>Sordariomycetes</taxon>
        <taxon>Hypocreomycetidae</taxon>
        <taxon>Glomerellales</taxon>
        <taxon>Glomerellaceae</taxon>
        <taxon>Colletotrichum</taxon>
    </lineage>
</organism>
<dbReference type="STRING" id="1209926.A0A1G4ASQ1"/>
<dbReference type="EMBL" id="MJBS01000160">
    <property type="protein sequence ID" value="OHE92052.1"/>
    <property type="molecule type" value="Genomic_DNA"/>
</dbReference>
<sequence>MRYIGAIYSILGFVSLVESRSSFVTDLSILAFAGTPVGKVVPFNGLDLYVSMPRNRSEDGPNSMAQSPFGVLLLPDVFGIQSTENRLLVDSFARAGYVTVAPDLMDGKPRTEDSMSGFNASEFFKSHGPSVTDPKVEKAIAYMREQMGVRNIASTGYCFGGRYVFRALGLSDNKGVQVGFAAHPSALGDDEIKAIKGPASLAVAEGDAGMLTKRRVEIETAMGTTGQPFTMALYGGTPHGFATHPDLNNPVQKAAKEDAFLQAVRFFETWL</sequence>
<dbReference type="SUPFAM" id="SSF53474">
    <property type="entry name" value="alpha/beta-Hydrolases"/>
    <property type="match status" value="1"/>
</dbReference>
<dbReference type="Gene3D" id="3.40.50.1820">
    <property type="entry name" value="alpha/beta hydrolase"/>
    <property type="match status" value="1"/>
</dbReference>
<dbReference type="PANTHER" id="PTHR17630">
    <property type="entry name" value="DIENELACTONE HYDROLASE"/>
    <property type="match status" value="1"/>
</dbReference>
<dbReference type="InterPro" id="IPR002925">
    <property type="entry name" value="Dienelactn_hydro"/>
</dbReference>
<evidence type="ECO:0000313" key="3">
    <source>
        <dbReference type="Proteomes" id="UP000176998"/>
    </source>
</evidence>
<reference evidence="2 3" key="1">
    <citation type="submission" date="2016-09" db="EMBL/GenBank/DDBJ databases">
        <authorList>
            <person name="Capua I."/>
            <person name="De Benedictis P."/>
            <person name="Joannis T."/>
            <person name="Lombin L.H."/>
            <person name="Cattoli G."/>
        </authorList>
    </citation>
    <scope>NUCLEOTIDE SEQUENCE [LARGE SCALE GENOMIC DNA]</scope>
    <source>
        <strain evidence="2 3">IMI 309357</strain>
    </source>
</reference>
<name>A0A1G4ASQ1_9PEZI</name>
<dbReference type="AlphaFoldDB" id="A0A1G4ASQ1"/>
<dbReference type="InterPro" id="IPR029058">
    <property type="entry name" value="AB_hydrolase_fold"/>
</dbReference>
<evidence type="ECO:0000313" key="2">
    <source>
        <dbReference type="EMBL" id="OHE92052.1"/>
    </source>
</evidence>
<dbReference type="OrthoDB" id="17560at2759"/>
<dbReference type="GeneID" id="34565762"/>
<gene>
    <name evidence="2" type="ORF">CORC01_12633</name>
</gene>
<dbReference type="Pfam" id="PF01738">
    <property type="entry name" value="DLH"/>
    <property type="match status" value="1"/>
</dbReference>
<accession>A0A1G4ASQ1</accession>
<dbReference type="GO" id="GO:0016787">
    <property type="term" value="F:hydrolase activity"/>
    <property type="evidence" value="ECO:0007669"/>
    <property type="project" value="UniProtKB-KW"/>
</dbReference>
<protein>
    <submittedName>
        <fullName evidence="2">Dienelactone hydrolase</fullName>
    </submittedName>
</protein>
<dbReference type="PANTHER" id="PTHR17630:SF44">
    <property type="entry name" value="PROTEIN AIM2"/>
    <property type="match status" value="1"/>
</dbReference>
<evidence type="ECO:0000259" key="1">
    <source>
        <dbReference type="Pfam" id="PF01738"/>
    </source>
</evidence>
<comment type="caution">
    <text evidence="2">The sequence shown here is derived from an EMBL/GenBank/DDBJ whole genome shotgun (WGS) entry which is preliminary data.</text>
</comment>
<dbReference type="Proteomes" id="UP000176998">
    <property type="component" value="Unassembled WGS sequence"/>
</dbReference>